<dbReference type="OrthoDB" id="1550913at2"/>
<organism evidence="2 3">
    <name type="scientific">Thalassoglobus polymorphus</name>
    <dbReference type="NCBI Taxonomy" id="2527994"/>
    <lineage>
        <taxon>Bacteria</taxon>
        <taxon>Pseudomonadati</taxon>
        <taxon>Planctomycetota</taxon>
        <taxon>Planctomycetia</taxon>
        <taxon>Planctomycetales</taxon>
        <taxon>Planctomycetaceae</taxon>
        <taxon>Thalassoglobus</taxon>
    </lineage>
</organism>
<protein>
    <submittedName>
        <fullName evidence="2">MOSC domain protein</fullName>
    </submittedName>
</protein>
<name>A0A517QUF9_9PLAN</name>
<dbReference type="Pfam" id="PF03473">
    <property type="entry name" value="MOSC"/>
    <property type="match status" value="1"/>
</dbReference>
<dbReference type="AlphaFoldDB" id="A0A517QUF9"/>
<sequence length="165" mass="18114">MLHQLLQTVPQVGKLEWIGLSSRSQSVIQPVKQVEVRVDTGLVGDYHSEHKPGGERQVSMFQYEHLAVVAQFLSNREVKPELLRRNLVVSGINLASLKKHRFRIGDVIFEGAGECAPCSRMEKNLGEGGFQAMRGHGGLISRVVSGGTIHVGDEVVFIGEKAESD</sequence>
<evidence type="ECO:0000313" key="2">
    <source>
        <dbReference type="EMBL" id="QDT35217.1"/>
    </source>
</evidence>
<evidence type="ECO:0000313" key="3">
    <source>
        <dbReference type="Proteomes" id="UP000315724"/>
    </source>
</evidence>
<dbReference type="PANTHER" id="PTHR36930">
    <property type="entry name" value="METAL-SULFUR CLUSTER BIOSYNTHESIS PROTEINS YUAD-RELATED"/>
    <property type="match status" value="1"/>
</dbReference>
<dbReference type="InterPro" id="IPR011037">
    <property type="entry name" value="Pyrv_Knase-like_insert_dom_sf"/>
</dbReference>
<accession>A0A517QUF9</accession>
<dbReference type="EMBL" id="CP036267">
    <property type="protein sequence ID" value="QDT35217.1"/>
    <property type="molecule type" value="Genomic_DNA"/>
</dbReference>
<dbReference type="PANTHER" id="PTHR36930:SF1">
    <property type="entry name" value="MOSC DOMAIN-CONTAINING PROTEIN"/>
    <property type="match status" value="1"/>
</dbReference>
<gene>
    <name evidence="2" type="ORF">Mal48_44930</name>
</gene>
<dbReference type="Gene3D" id="2.40.33.20">
    <property type="entry name" value="PK beta-barrel domain-like"/>
    <property type="match status" value="1"/>
</dbReference>
<feature type="domain" description="MOSC" evidence="1">
    <location>
        <begin position="28"/>
        <end position="158"/>
    </location>
</feature>
<dbReference type="GO" id="GO:0030170">
    <property type="term" value="F:pyridoxal phosphate binding"/>
    <property type="evidence" value="ECO:0007669"/>
    <property type="project" value="InterPro"/>
</dbReference>
<dbReference type="KEGG" id="tpol:Mal48_44930"/>
<dbReference type="GO" id="GO:0003824">
    <property type="term" value="F:catalytic activity"/>
    <property type="evidence" value="ECO:0007669"/>
    <property type="project" value="InterPro"/>
</dbReference>
<dbReference type="InterPro" id="IPR005302">
    <property type="entry name" value="MoCF_Sase_C"/>
</dbReference>
<dbReference type="Proteomes" id="UP000315724">
    <property type="component" value="Chromosome"/>
</dbReference>
<proteinExistence type="predicted"/>
<dbReference type="RefSeq" id="WP_145204421.1">
    <property type="nucleotide sequence ID" value="NZ_CP036267.1"/>
</dbReference>
<keyword evidence="3" id="KW-1185">Reference proteome</keyword>
<dbReference type="PROSITE" id="PS51340">
    <property type="entry name" value="MOSC"/>
    <property type="match status" value="1"/>
</dbReference>
<evidence type="ECO:0000259" key="1">
    <source>
        <dbReference type="PROSITE" id="PS51340"/>
    </source>
</evidence>
<dbReference type="InterPro" id="IPR052716">
    <property type="entry name" value="MOSC_domain"/>
</dbReference>
<dbReference type="SUPFAM" id="SSF50800">
    <property type="entry name" value="PK beta-barrel domain-like"/>
    <property type="match status" value="1"/>
</dbReference>
<dbReference type="GO" id="GO:0030151">
    <property type="term" value="F:molybdenum ion binding"/>
    <property type="evidence" value="ECO:0007669"/>
    <property type="project" value="InterPro"/>
</dbReference>
<reference evidence="2 3" key="1">
    <citation type="submission" date="2019-02" db="EMBL/GenBank/DDBJ databases">
        <title>Deep-cultivation of Planctomycetes and their phenomic and genomic characterization uncovers novel biology.</title>
        <authorList>
            <person name="Wiegand S."/>
            <person name="Jogler M."/>
            <person name="Boedeker C."/>
            <person name="Pinto D."/>
            <person name="Vollmers J."/>
            <person name="Rivas-Marin E."/>
            <person name="Kohn T."/>
            <person name="Peeters S.H."/>
            <person name="Heuer A."/>
            <person name="Rast P."/>
            <person name="Oberbeckmann S."/>
            <person name="Bunk B."/>
            <person name="Jeske O."/>
            <person name="Meyerdierks A."/>
            <person name="Storesund J.E."/>
            <person name="Kallscheuer N."/>
            <person name="Luecker S."/>
            <person name="Lage O.M."/>
            <person name="Pohl T."/>
            <person name="Merkel B.J."/>
            <person name="Hornburger P."/>
            <person name="Mueller R.-W."/>
            <person name="Bruemmer F."/>
            <person name="Labrenz M."/>
            <person name="Spormann A.M."/>
            <person name="Op den Camp H."/>
            <person name="Overmann J."/>
            <person name="Amann R."/>
            <person name="Jetten M.S.M."/>
            <person name="Mascher T."/>
            <person name="Medema M.H."/>
            <person name="Devos D.P."/>
            <person name="Kaster A.-K."/>
            <person name="Ovreas L."/>
            <person name="Rohde M."/>
            <person name="Galperin M.Y."/>
            <person name="Jogler C."/>
        </authorList>
    </citation>
    <scope>NUCLEOTIDE SEQUENCE [LARGE SCALE GENOMIC DNA]</scope>
    <source>
        <strain evidence="2 3">Mal48</strain>
    </source>
</reference>